<gene>
    <name evidence="2" type="ORF">ALQ65_01010</name>
</gene>
<name>A0A3M3JJB2_9PSED</name>
<feature type="compositionally biased region" description="Basic and acidic residues" evidence="1">
    <location>
        <begin position="154"/>
        <end position="164"/>
    </location>
</feature>
<proteinExistence type="predicted"/>
<protein>
    <submittedName>
        <fullName evidence="2">Uncharacterized protein</fullName>
    </submittedName>
</protein>
<comment type="caution">
    <text evidence="2">The sequence shown here is derived from an EMBL/GenBank/DDBJ whole genome shotgun (WGS) entry which is preliminary data.</text>
</comment>
<dbReference type="EMBL" id="RBOV01000227">
    <property type="protein sequence ID" value="RMN10862.1"/>
    <property type="molecule type" value="Genomic_DNA"/>
</dbReference>
<sequence length="256" mass="28449">MEIFSMNATATNAPTATNTEDYKKKYDETTEAANAGMHKGAAKDLAAKVIDTFYEVLTPKAELELQAQIKHAASINDFDALESLMSKRKEIKTNQAKDGNIIKEIRKHDFPLVLKAFRSEFDAVIYEIAYNVLTGTHKAIEEAAKPARAPRGSKTTESKPESSDRITTVYEISKDGKSFEFPIRAGRSKLSLDTEAFAFLGFKIELDEDKKEFLEPGTVKQKDGTETPATRKAIAQAIIDKLEGFEGFTIKNITQQ</sequence>
<organism evidence="2 3">
    <name type="scientific">Pseudomonas syringae pv. coriandricola</name>
    <dbReference type="NCBI Taxonomy" id="264453"/>
    <lineage>
        <taxon>Bacteria</taxon>
        <taxon>Pseudomonadati</taxon>
        <taxon>Pseudomonadota</taxon>
        <taxon>Gammaproteobacteria</taxon>
        <taxon>Pseudomonadales</taxon>
        <taxon>Pseudomonadaceae</taxon>
        <taxon>Pseudomonas</taxon>
    </lineage>
</organism>
<accession>A0A3M3JJB2</accession>
<evidence type="ECO:0000313" key="3">
    <source>
        <dbReference type="Proteomes" id="UP000271468"/>
    </source>
</evidence>
<evidence type="ECO:0000256" key="1">
    <source>
        <dbReference type="SAM" id="MobiDB-lite"/>
    </source>
</evidence>
<reference evidence="2 3" key="1">
    <citation type="submission" date="2018-08" db="EMBL/GenBank/DDBJ databases">
        <title>Recombination of ecologically and evolutionarily significant loci maintains genetic cohesion in the Pseudomonas syringae species complex.</title>
        <authorList>
            <person name="Dillon M."/>
            <person name="Thakur S."/>
            <person name="Almeida R.N.D."/>
            <person name="Weir B.S."/>
            <person name="Guttman D.S."/>
        </authorList>
    </citation>
    <scope>NUCLEOTIDE SEQUENCE [LARGE SCALE GENOMIC DNA]</scope>
    <source>
        <strain evidence="2 3">ICMP 12341</strain>
    </source>
</reference>
<feature type="region of interest" description="Disordered" evidence="1">
    <location>
        <begin position="143"/>
        <end position="165"/>
    </location>
</feature>
<dbReference type="Proteomes" id="UP000271468">
    <property type="component" value="Unassembled WGS sequence"/>
</dbReference>
<evidence type="ECO:0000313" key="2">
    <source>
        <dbReference type="EMBL" id="RMN10862.1"/>
    </source>
</evidence>
<dbReference type="AlphaFoldDB" id="A0A3M3JJB2"/>